<dbReference type="InterPro" id="IPR003797">
    <property type="entry name" value="DegV"/>
</dbReference>
<keyword evidence="3" id="KW-1185">Reference proteome</keyword>
<evidence type="ECO:0000313" key="2">
    <source>
        <dbReference type="EMBL" id="PSL51150.1"/>
    </source>
</evidence>
<dbReference type="Pfam" id="PF02645">
    <property type="entry name" value="DegV"/>
    <property type="match status" value="1"/>
</dbReference>
<accession>A0A2P8HY54</accession>
<dbReference type="PROSITE" id="PS51482">
    <property type="entry name" value="DEGV"/>
    <property type="match status" value="1"/>
</dbReference>
<reference evidence="2 3" key="1">
    <citation type="submission" date="2018-03" db="EMBL/GenBank/DDBJ databases">
        <title>Genomic Encyclopedia of Type Strains, Phase III (KMG-III): the genomes of soil and plant-associated and newly described type strains.</title>
        <authorList>
            <person name="Whitman W."/>
        </authorList>
    </citation>
    <scope>NUCLEOTIDE SEQUENCE [LARGE SCALE GENOMIC DNA]</scope>
    <source>
        <strain evidence="2 3">CGMCC 1.07653</strain>
    </source>
</reference>
<sequence>MSRVKIVTDSTADLPKELIEELDITVVPLRVTFPDGTTYQDGVDLTAEAFYEKLQTADGVPKTSQPTPHEFETVYKQVKETYGEDTTVLSLHLSSRLSGTYQAATIAKEEVEGLHIDVVDTKRASMAFGLIVLELARFAQSGADAQACRERLDDLLKKSRVFFVVDTLEYLQKNGRIGKASAMLGSLLKMKPILSLTNEGEVYAADKVRGKKKALLRMNDLLADEFKSKPVQVSVCIAGPHESSEEVLDMLKGTFDVQQVFESSIGPVIGAHVGPGTIAVAVAPMYNDA</sequence>
<dbReference type="PANTHER" id="PTHR33434:SF2">
    <property type="entry name" value="FATTY ACID-BINDING PROTEIN TM_1468"/>
    <property type="match status" value="1"/>
</dbReference>
<dbReference type="Gene3D" id="3.30.1180.10">
    <property type="match status" value="1"/>
</dbReference>
<organism evidence="2 3">
    <name type="scientific">Salsuginibacillus halophilus</name>
    <dbReference type="NCBI Taxonomy" id="517424"/>
    <lineage>
        <taxon>Bacteria</taxon>
        <taxon>Bacillati</taxon>
        <taxon>Bacillota</taxon>
        <taxon>Bacilli</taxon>
        <taxon>Bacillales</taxon>
        <taxon>Bacillaceae</taxon>
        <taxon>Salsuginibacillus</taxon>
    </lineage>
</organism>
<evidence type="ECO:0000313" key="3">
    <source>
        <dbReference type="Proteomes" id="UP000242310"/>
    </source>
</evidence>
<name>A0A2P8HY54_9BACI</name>
<dbReference type="SUPFAM" id="SSF82549">
    <property type="entry name" value="DAK1/DegV-like"/>
    <property type="match status" value="1"/>
</dbReference>
<dbReference type="RefSeq" id="WP_106587236.1">
    <property type="nucleotide sequence ID" value="NZ_PYAV01000001.1"/>
</dbReference>
<dbReference type="GO" id="GO:0008289">
    <property type="term" value="F:lipid binding"/>
    <property type="evidence" value="ECO:0007669"/>
    <property type="project" value="UniProtKB-KW"/>
</dbReference>
<comment type="caution">
    <text evidence="2">The sequence shown here is derived from an EMBL/GenBank/DDBJ whole genome shotgun (WGS) entry which is preliminary data.</text>
</comment>
<dbReference type="Gene3D" id="3.40.50.10170">
    <property type="match status" value="1"/>
</dbReference>
<dbReference type="NCBIfam" id="TIGR00762">
    <property type="entry name" value="DegV"/>
    <property type="match status" value="1"/>
</dbReference>
<gene>
    <name evidence="2" type="ORF">B0H94_10160</name>
</gene>
<keyword evidence="1" id="KW-0446">Lipid-binding</keyword>
<protein>
    <submittedName>
        <fullName evidence="2">DegV family protein with EDD domain</fullName>
    </submittedName>
</protein>
<evidence type="ECO:0000256" key="1">
    <source>
        <dbReference type="ARBA" id="ARBA00023121"/>
    </source>
</evidence>
<dbReference type="InterPro" id="IPR050270">
    <property type="entry name" value="DegV_domain_contain"/>
</dbReference>
<dbReference type="OrthoDB" id="9780660at2"/>
<proteinExistence type="predicted"/>
<dbReference type="EMBL" id="PYAV01000001">
    <property type="protein sequence ID" value="PSL51150.1"/>
    <property type="molecule type" value="Genomic_DNA"/>
</dbReference>
<dbReference type="AlphaFoldDB" id="A0A2P8HY54"/>
<dbReference type="InterPro" id="IPR043168">
    <property type="entry name" value="DegV_C"/>
</dbReference>
<dbReference type="Proteomes" id="UP000242310">
    <property type="component" value="Unassembled WGS sequence"/>
</dbReference>
<dbReference type="PANTHER" id="PTHR33434">
    <property type="entry name" value="DEGV DOMAIN-CONTAINING PROTEIN DR_1986-RELATED"/>
    <property type="match status" value="1"/>
</dbReference>